<keyword evidence="1" id="KW-0812">Transmembrane</keyword>
<organism evidence="2">
    <name type="scientific">Peptoniphilus harei</name>
    <dbReference type="NCBI Taxonomy" id="54005"/>
    <lineage>
        <taxon>Bacteria</taxon>
        <taxon>Bacillati</taxon>
        <taxon>Bacillota</taxon>
        <taxon>Tissierellia</taxon>
        <taxon>Tissierellales</taxon>
        <taxon>Peptoniphilaceae</taxon>
        <taxon>Peptoniphilus</taxon>
    </lineage>
</organism>
<name>A0A133PJE5_9FIRM</name>
<evidence type="ECO:0000313" key="2">
    <source>
        <dbReference type="EMBL" id="KXA28649.1"/>
    </source>
</evidence>
<keyword evidence="1" id="KW-1133">Transmembrane helix</keyword>
<reference evidence="2 3" key="1">
    <citation type="submission" date="2016-01" db="EMBL/GenBank/DDBJ databases">
        <authorList>
            <person name="Oliw E.H."/>
        </authorList>
    </citation>
    <scope>NUCLEOTIDE SEQUENCE [LARGE SCALE GENOMIC DNA]</scope>
    <source>
        <strain evidence="2 3">CMW7756A</strain>
    </source>
</reference>
<dbReference type="AlphaFoldDB" id="A0A133PJE5"/>
<proteinExistence type="predicted"/>
<comment type="caution">
    <text evidence="2">The sequence shown here is derived from an EMBL/GenBank/DDBJ whole genome shotgun (WGS) entry which is preliminary data.</text>
</comment>
<dbReference type="Proteomes" id="UP000070174">
    <property type="component" value="Unassembled WGS sequence"/>
</dbReference>
<gene>
    <name evidence="2" type="ORF">HMPREF3229_01645</name>
</gene>
<accession>A0A133PJE5</accession>
<feature type="transmembrane region" description="Helical" evidence="1">
    <location>
        <begin position="12"/>
        <end position="34"/>
    </location>
</feature>
<sequence>MNFKNKNSTHISGCFALLLFIDYFIFNQLVKIFILTSLLTQLN</sequence>
<protein>
    <submittedName>
        <fullName evidence="2">Uncharacterized protein</fullName>
    </submittedName>
</protein>
<dbReference type="EMBL" id="LRQE01000041">
    <property type="protein sequence ID" value="KXA28649.1"/>
    <property type="molecule type" value="Genomic_DNA"/>
</dbReference>
<evidence type="ECO:0000256" key="1">
    <source>
        <dbReference type="SAM" id="Phobius"/>
    </source>
</evidence>
<keyword evidence="1" id="KW-0472">Membrane</keyword>
<evidence type="ECO:0000313" key="3">
    <source>
        <dbReference type="Proteomes" id="UP000070174"/>
    </source>
</evidence>